<dbReference type="Pfam" id="PF00132">
    <property type="entry name" value="Hexapep"/>
    <property type="match status" value="1"/>
</dbReference>
<keyword evidence="4" id="KW-1185">Reference proteome</keyword>
<dbReference type="PANTHER" id="PTHR23416">
    <property type="entry name" value="SIALIC ACID SYNTHASE-RELATED"/>
    <property type="match status" value="1"/>
</dbReference>
<dbReference type="EMBL" id="FMTT01000012">
    <property type="protein sequence ID" value="SCW52072.1"/>
    <property type="molecule type" value="Genomic_DNA"/>
</dbReference>
<dbReference type="InterPro" id="IPR051159">
    <property type="entry name" value="Hexapeptide_acetyltransf"/>
</dbReference>
<keyword evidence="2" id="KW-0677">Repeat</keyword>
<dbReference type="GO" id="GO:0016740">
    <property type="term" value="F:transferase activity"/>
    <property type="evidence" value="ECO:0007669"/>
    <property type="project" value="UniProtKB-KW"/>
</dbReference>
<evidence type="ECO:0000313" key="3">
    <source>
        <dbReference type="EMBL" id="SCW52072.1"/>
    </source>
</evidence>
<reference evidence="4" key="1">
    <citation type="submission" date="2016-10" db="EMBL/GenBank/DDBJ databases">
        <authorList>
            <person name="Varghese N."/>
            <person name="Submissions S."/>
        </authorList>
    </citation>
    <scope>NUCLEOTIDE SEQUENCE [LARGE SCALE GENOMIC DNA]</scope>
    <source>
        <strain evidence="4">CGMCC 1.8946</strain>
    </source>
</reference>
<dbReference type="InterPro" id="IPR011004">
    <property type="entry name" value="Trimer_LpxA-like_sf"/>
</dbReference>
<dbReference type="Gene3D" id="2.160.10.10">
    <property type="entry name" value="Hexapeptide repeat proteins"/>
    <property type="match status" value="1"/>
</dbReference>
<organism evidence="3 4">
    <name type="scientific">Paenibacillus tianmuensis</name>
    <dbReference type="NCBI Taxonomy" id="624147"/>
    <lineage>
        <taxon>Bacteria</taxon>
        <taxon>Bacillati</taxon>
        <taxon>Bacillota</taxon>
        <taxon>Bacilli</taxon>
        <taxon>Bacillales</taxon>
        <taxon>Paenibacillaceae</taxon>
        <taxon>Paenibacillus</taxon>
    </lineage>
</organism>
<evidence type="ECO:0000313" key="4">
    <source>
        <dbReference type="Proteomes" id="UP000198601"/>
    </source>
</evidence>
<evidence type="ECO:0000256" key="1">
    <source>
        <dbReference type="ARBA" id="ARBA00022679"/>
    </source>
</evidence>
<dbReference type="SUPFAM" id="SSF51161">
    <property type="entry name" value="Trimeric LpxA-like enzymes"/>
    <property type="match status" value="1"/>
</dbReference>
<dbReference type="RefSeq" id="WP_174551226.1">
    <property type="nucleotide sequence ID" value="NZ_FMTT01000012.1"/>
</dbReference>
<dbReference type="AlphaFoldDB" id="A0A1G4R5G7"/>
<keyword evidence="1 3" id="KW-0808">Transferase</keyword>
<dbReference type="InterPro" id="IPR018357">
    <property type="entry name" value="Hexapep_transf_CS"/>
</dbReference>
<dbReference type="CDD" id="cd04647">
    <property type="entry name" value="LbH_MAT_like"/>
    <property type="match status" value="1"/>
</dbReference>
<proteinExistence type="predicted"/>
<protein>
    <submittedName>
        <fullName evidence="3">Hexapeptide repeat of succinyl-transferase</fullName>
    </submittedName>
</protein>
<dbReference type="STRING" id="624147.SAMN04487970_101235"/>
<dbReference type="Proteomes" id="UP000198601">
    <property type="component" value="Unassembled WGS sequence"/>
</dbReference>
<name>A0A1G4R5G7_9BACL</name>
<dbReference type="PROSITE" id="PS00101">
    <property type="entry name" value="HEXAPEP_TRANSFERASES"/>
    <property type="match status" value="1"/>
</dbReference>
<evidence type="ECO:0000256" key="2">
    <source>
        <dbReference type="ARBA" id="ARBA00022737"/>
    </source>
</evidence>
<accession>A0A1G4R5G7</accession>
<gene>
    <name evidence="3" type="ORF">SAMN04487970_101235</name>
</gene>
<sequence length="180" mass="19681">MGRRSFREYVKYAYRIGLGALFRFQTESCGRRLRVCGKITRSGKSGTFLRLGHRVMLYQNVGFYLDAPGAEIVIGDRTYINRRSEIMAKNKVSIGSDCAISWDVSILDTDFHAIDGQPDTAPVTIGNNVWIGCKAVILKGVSIGDGAVIAAGSVVTKDIPPRCVAAGVPAKVIKEIKEWK</sequence>
<dbReference type="InterPro" id="IPR001451">
    <property type="entry name" value="Hexapep"/>
</dbReference>